<keyword evidence="7" id="KW-0481">Metalloenzyme inhibitor</keyword>
<evidence type="ECO:0000256" key="7">
    <source>
        <dbReference type="ARBA" id="ARBA00023215"/>
    </source>
</evidence>
<dbReference type="PROSITE" id="PS51257">
    <property type="entry name" value="PROKAR_LIPOPROTEIN"/>
    <property type="match status" value="1"/>
</dbReference>
<evidence type="ECO:0000256" key="1">
    <source>
        <dbReference type="ARBA" id="ARBA00004418"/>
    </source>
</evidence>
<evidence type="ECO:0000256" key="4">
    <source>
        <dbReference type="ARBA" id="ARBA00022690"/>
    </source>
</evidence>
<evidence type="ECO:0000256" key="2">
    <source>
        <dbReference type="ARBA" id="ARBA00006813"/>
    </source>
</evidence>
<keyword evidence="4 10" id="KW-0646">Protease inhibitor</keyword>
<evidence type="ECO:0000256" key="8">
    <source>
        <dbReference type="SAM" id="SignalP"/>
    </source>
</evidence>
<dbReference type="Pfam" id="PF02974">
    <property type="entry name" value="Inh"/>
    <property type="match status" value="1"/>
</dbReference>
<comment type="subcellular location">
    <subcellularLocation>
        <location evidence="1">Periplasm</location>
    </subcellularLocation>
</comment>
<feature type="domain" description="Alkaline proteinase inhibitor/ Outer membrane lipoprotein Omp19" evidence="9">
    <location>
        <begin position="25"/>
        <end position="118"/>
    </location>
</feature>
<dbReference type="InterPro" id="IPR016085">
    <property type="entry name" value="Protease_inh_B-barrel_dom"/>
</dbReference>
<accession>A0ABY8G852</accession>
<dbReference type="GO" id="GO:0030414">
    <property type="term" value="F:peptidase inhibitor activity"/>
    <property type="evidence" value="ECO:0007669"/>
    <property type="project" value="UniProtKB-KW"/>
</dbReference>
<proteinExistence type="inferred from homology"/>
<sequence>MKKIIFITLLSVLSGGCMASSLRLPSAAELSGQWVLSSGEKQCELQLKTDVLDSTTWRLTTDSDCVRHLLPDVPQGWRPTPDGLTLTQHDGSAVAFFSRQQQHYEHQLADGSVRTLKKKI</sequence>
<dbReference type="InterPro" id="IPR021140">
    <property type="entry name" value="Inh/Omp19"/>
</dbReference>
<reference evidence="10 11" key="1">
    <citation type="submission" date="2022-12" db="EMBL/GenBank/DDBJ databases">
        <title>Complete genome sequencing of Dickeya lacustris type strain LMG30899.</title>
        <authorList>
            <person name="Dobhal S."/>
            <person name="Arizala D."/>
            <person name="Arif M."/>
        </authorList>
    </citation>
    <scope>NUCLEOTIDE SEQUENCE [LARGE SCALE GENOMIC DNA]</scope>
    <source>
        <strain evidence="10 11">LMG30899</strain>
    </source>
</reference>
<gene>
    <name evidence="10" type="ORF">O1Q98_01670</name>
</gene>
<dbReference type="RefSeq" id="WP_240632759.1">
    <property type="nucleotide sequence ID" value="NZ_CP114280.1"/>
</dbReference>
<dbReference type="InterPro" id="IPR022815">
    <property type="entry name" value="Inh"/>
</dbReference>
<feature type="signal peptide" evidence="8">
    <location>
        <begin position="1"/>
        <end position="19"/>
    </location>
</feature>
<name>A0ABY8G852_9GAMM</name>
<keyword evidence="11" id="KW-1185">Reference proteome</keyword>
<comment type="similarity">
    <text evidence="2">Belongs to the protease inhibitor I38 family.</text>
</comment>
<dbReference type="Proteomes" id="UP001219630">
    <property type="component" value="Chromosome"/>
</dbReference>
<evidence type="ECO:0000256" key="6">
    <source>
        <dbReference type="ARBA" id="ARBA00022764"/>
    </source>
</evidence>
<evidence type="ECO:0000313" key="11">
    <source>
        <dbReference type="Proteomes" id="UP001219630"/>
    </source>
</evidence>
<keyword evidence="6" id="KW-0574">Periplasm</keyword>
<evidence type="ECO:0000259" key="9">
    <source>
        <dbReference type="Pfam" id="PF02974"/>
    </source>
</evidence>
<keyword evidence="5 8" id="KW-0732">Signal</keyword>
<protein>
    <submittedName>
        <fullName evidence="10">Protease inhibitor Inh/omp19 family protein</fullName>
    </submittedName>
</protein>
<evidence type="ECO:0000256" key="5">
    <source>
        <dbReference type="ARBA" id="ARBA00022729"/>
    </source>
</evidence>
<organism evidence="10 11">
    <name type="scientific">Dickeya lacustris</name>
    <dbReference type="NCBI Taxonomy" id="2259638"/>
    <lineage>
        <taxon>Bacteria</taxon>
        <taxon>Pseudomonadati</taxon>
        <taxon>Pseudomonadota</taxon>
        <taxon>Gammaproteobacteria</taxon>
        <taxon>Enterobacterales</taxon>
        <taxon>Pectobacteriaceae</taxon>
        <taxon>Dickeya</taxon>
    </lineage>
</organism>
<evidence type="ECO:0000313" key="10">
    <source>
        <dbReference type="EMBL" id="WFN56064.1"/>
    </source>
</evidence>
<keyword evidence="3" id="KW-0483">Metalloprotease inhibitor</keyword>
<dbReference type="PRINTS" id="PR01274">
    <property type="entry name" value="MPTASEINHBTR"/>
</dbReference>
<dbReference type="Gene3D" id="2.40.128.10">
    <property type="match status" value="1"/>
</dbReference>
<dbReference type="EMBL" id="CP114280">
    <property type="protein sequence ID" value="WFN56064.1"/>
    <property type="molecule type" value="Genomic_DNA"/>
</dbReference>
<evidence type="ECO:0000256" key="3">
    <source>
        <dbReference type="ARBA" id="ARBA00022608"/>
    </source>
</evidence>
<feature type="chain" id="PRO_5046526804" evidence="8">
    <location>
        <begin position="20"/>
        <end position="120"/>
    </location>
</feature>
<dbReference type="SUPFAM" id="SSF50882">
    <property type="entry name" value="beta-Barrel protease inhibitors"/>
    <property type="match status" value="1"/>
</dbReference>